<reference evidence="2" key="1">
    <citation type="journal article" date="2023" name="Mol. Phylogenet. Evol.">
        <title>Genome-scale phylogeny and comparative genomics of the fungal order Sordariales.</title>
        <authorList>
            <person name="Hensen N."/>
            <person name="Bonometti L."/>
            <person name="Westerberg I."/>
            <person name="Brannstrom I.O."/>
            <person name="Guillou S."/>
            <person name="Cros-Aarteil S."/>
            <person name="Calhoun S."/>
            <person name="Haridas S."/>
            <person name="Kuo A."/>
            <person name="Mondo S."/>
            <person name="Pangilinan J."/>
            <person name="Riley R."/>
            <person name="LaButti K."/>
            <person name="Andreopoulos B."/>
            <person name="Lipzen A."/>
            <person name="Chen C."/>
            <person name="Yan M."/>
            <person name="Daum C."/>
            <person name="Ng V."/>
            <person name="Clum A."/>
            <person name="Steindorff A."/>
            <person name="Ohm R.A."/>
            <person name="Martin F."/>
            <person name="Silar P."/>
            <person name="Natvig D.O."/>
            <person name="Lalanne C."/>
            <person name="Gautier V."/>
            <person name="Ament-Velasquez S.L."/>
            <person name="Kruys A."/>
            <person name="Hutchinson M.I."/>
            <person name="Powell A.J."/>
            <person name="Barry K."/>
            <person name="Miller A.N."/>
            <person name="Grigoriev I.V."/>
            <person name="Debuchy R."/>
            <person name="Gladieux P."/>
            <person name="Hiltunen Thoren M."/>
            <person name="Johannesson H."/>
        </authorList>
    </citation>
    <scope>NUCLEOTIDE SEQUENCE</scope>
    <source>
        <strain evidence="2">CBS 892.96</strain>
    </source>
</reference>
<evidence type="ECO:0000313" key="3">
    <source>
        <dbReference type="Proteomes" id="UP001302321"/>
    </source>
</evidence>
<keyword evidence="3" id="KW-1185">Reference proteome</keyword>
<organism evidence="2 3">
    <name type="scientific">Triangularia setosa</name>
    <dbReference type="NCBI Taxonomy" id="2587417"/>
    <lineage>
        <taxon>Eukaryota</taxon>
        <taxon>Fungi</taxon>
        <taxon>Dikarya</taxon>
        <taxon>Ascomycota</taxon>
        <taxon>Pezizomycotina</taxon>
        <taxon>Sordariomycetes</taxon>
        <taxon>Sordariomycetidae</taxon>
        <taxon>Sordariales</taxon>
        <taxon>Podosporaceae</taxon>
        <taxon>Triangularia</taxon>
    </lineage>
</organism>
<gene>
    <name evidence="2" type="ORF">QBC36DRAFT_380432</name>
</gene>
<dbReference type="Proteomes" id="UP001302321">
    <property type="component" value="Unassembled WGS sequence"/>
</dbReference>
<reference evidence="2" key="2">
    <citation type="submission" date="2023-05" db="EMBL/GenBank/DDBJ databases">
        <authorList>
            <consortium name="Lawrence Berkeley National Laboratory"/>
            <person name="Steindorff A."/>
            <person name="Hensen N."/>
            <person name="Bonometti L."/>
            <person name="Westerberg I."/>
            <person name="Brannstrom I.O."/>
            <person name="Guillou S."/>
            <person name="Cros-Aarteil S."/>
            <person name="Calhoun S."/>
            <person name="Haridas S."/>
            <person name="Kuo A."/>
            <person name="Mondo S."/>
            <person name="Pangilinan J."/>
            <person name="Riley R."/>
            <person name="Labutti K."/>
            <person name="Andreopoulos B."/>
            <person name="Lipzen A."/>
            <person name="Chen C."/>
            <person name="Yanf M."/>
            <person name="Daum C."/>
            <person name="Ng V."/>
            <person name="Clum A."/>
            <person name="Ohm R."/>
            <person name="Martin F."/>
            <person name="Silar P."/>
            <person name="Natvig D."/>
            <person name="Lalanne C."/>
            <person name="Gautier V."/>
            <person name="Ament-Velasquez S.L."/>
            <person name="Kruys A."/>
            <person name="Hutchinson M.I."/>
            <person name="Powell A.J."/>
            <person name="Barry K."/>
            <person name="Miller A.N."/>
            <person name="Grigoriev I.V."/>
            <person name="Debuchy R."/>
            <person name="Gladieux P."/>
            <person name="Thoren M.H."/>
            <person name="Johannesson H."/>
        </authorList>
    </citation>
    <scope>NUCLEOTIDE SEQUENCE</scope>
    <source>
        <strain evidence="2">CBS 892.96</strain>
    </source>
</reference>
<dbReference type="AlphaFoldDB" id="A0AAN6W5U6"/>
<comment type="caution">
    <text evidence="2">The sequence shown here is derived from an EMBL/GenBank/DDBJ whole genome shotgun (WGS) entry which is preliminary data.</text>
</comment>
<accession>A0AAN6W5U6</accession>
<evidence type="ECO:0000313" key="2">
    <source>
        <dbReference type="EMBL" id="KAK4174152.1"/>
    </source>
</evidence>
<proteinExistence type="predicted"/>
<sequence>MSGLSVEHAAGISAFVQELHNAAQGGPPAGDEETLALRMLASAHSDTDFDSSHITSPFSANDTTRVALDAGGAPRDKFDEFADLMLADLKSPQEQVDKGLVPKPPPVVVEDPIGNDIQGYDKTEALKNFGYLKDAHSVCQMFTNIMLMKTNPGGFDITKEAAQAFNVQAKLAYNAMAGPMAGVYNFSQGVHTKHDFTIPKSQVHEKLLDTMFEGLRLDDNHKKEIDSQITNFVKALKNITIDGNHSTLDFALRFGLTPAVNITADPDPKMAIWAFEPTTYLIYLTMDANAFTKSISKNNSEERINLKYEHVVTKFELNVNAFLKQRPKYDAMFEKATGKTLQQYGNDLNKTAKK</sequence>
<evidence type="ECO:0000256" key="1">
    <source>
        <dbReference type="SAM" id="MobiDB-lite"/>
    </source>
</evidence>
<dbReference type="EMBL" id="MU866298">
    <property type="protein sequence ID" value="KAK4174152.1"/>
    <property type="molecule type" value="Genomic_DNA"/>
</dbReference>
<name>A0AAN6W5U6_9PEZI</name>
<feature type="region of interest" description="Disordered" evidence="1">
    <location>
        <begin position="95"/>
        <end position="114"/>
    </location>
</feature>
<protein>
    <submittedName>
        <fullName evidence="2">Uncharacterized protein</fullName>
    </submittedName>
</protein>